<dbReference type="Proteomes" id="UP000595437">
    <property type="component" value="Chromosome 7"/>
</dbReference>
<keyword evidence="3" id="KW-1185">Reference proteome</keyword>
<accession>A0A7T8HIH7</accession>
<dbReference type="Gene3D" id="1.20.1280.50">
    <property type="match status" value="1"/>
</dbReference>
<dbReference type="InterPro" id="IPR036047">
    <property type="entry name" value="F-box-like_dom_sf"/>
</dbReference>
<dbReference type="EMBL" id="CP045896">
    <property type="protein sequence ID" value="QQP50728.1"/>
    <property type="molecule type" value="Genomic_DNA"/>
</dbReference>
<dbReference type="InterPro" id="IPR001810">
    <property type="entry name" value="F-box_dom"/>
</dbReference>
<dbReference type="Pfam" id="PF12937">
    <property type="entry name" value="F-box-like"/>
    <property type="match status" value="1"/>
</dbReference>
<dbReference type="SUPFAM" id="SSF81383">
    <property type="entry name" value="F-box domain"/>
    <property type="match status" value="1"/>
</dbReference>
<organism evidence="2 3">
    <name type="scientific">Caligus rogercresseyi</name>
    <name type="common">Sea louse</name>
    <dbReference type="NCBI Taxonomy" id="217165"/>
    <lineage>
        <taxon>Eukaryota</taxon>
        <taxon>Metazoa</taxon>
        <taxon>Ecdysozoa</taxon>
        <taxon>Arthropoda</taxon>
        <taxon>Crustacea</taxon>
        <taxon>Multicrustacea</taxon>
        <taxon>Hexanauplia</taxon>
        <taxon>Copepoda</taxon>
        <taxon>Siphonostomatoida</taxon>
        <taxon>Caligidae</taxon>
        <taxon>Caligus</taxon>
    </lineage>
</organism>
<evidence type="ECO:0000313" key="3">
    <source>
        <dbReference type="Proteomes" id="UP000595437"/>
    </source>
</evidence>
<gene>
    <name evidence="2" type="ORF">FKW44_011845</name>
</gene>
<name>A0A7T8HIH7_CALRO</name>
<evidence type="ECO:0000313" key="2">
    <source>
        <dbReference type="EMBL" id="QQP50728.1"/>
    </source>
</evidence>
<feature type="domain" description="F-box" evidence="1">
    <location>
        <begin position="11"/>
        <end position="57"/>
    </location>
</feature>
<evidence type="ECO:0000259" key="1">
    <source>
        <dbReference type="PROSITE" id="PS50181"/>
    </source>
</evidence>
<protein>
    <submittedName>
        <fullName evidence="2">LOC100645362</fullName>
    </submittedName>
</protein>
<dbReference type="AlphaFoldDB" id="A0A7T8HIH7"/>
<dbReference type="PROSITE" id="PS50181">
    <property type="entry name" value="FBOX"/>
    <property type="match status" value="1"/>
</dbReference>
<reference evidence="3" key="1">
    <citation type="submission" date="2021-01" db="EMBL/GenBank/DDBJ databases">
        <title>Caligus Genome Assembly.</title>
        <authorList>
            <person name="Gallardo-Escarate C."/>
        </authorList>
    </citation>
    <scope>NUCLEOTIDE SEQUENCE [LARGE SCALE GENOMIC DNA]</scope>
</reference>
<dbReference type="OrthoDB" id="2688364at2759"/>
<sequence length="197" mass="22571">MEEEVSKDDIQLGFFDLPIELHVKILMLLDPLDVLSYSSVCKISNKIGETHRVWRSQWKKLRGKTPLSFPVPSPREDRSLNYKDACKRLWCVLVDEGPLGPFRGEPCSACKEFTCLPSCMEDRNDKIALDIGGKITWLLTADFSLKRHLSMLAVPKVLRCYDCDTTLHRQECRMHHLIRNPLAVNNAILNTPILLPQ</sequence>
<proteinExistence type="predicted"/>